<dbReference type="RefSeq" id="WP_186953056.1">
    <property type="nucleotide sequence ID" value="NZ_JACOFX010000002.1"/>
</dbReference>
<dbReference type="Pfam" id="PF03748">
    <property type="entry name" value="FliL"/>
    <property type="match status" value="1"/>
</dbReference>
<organism evidence="12 13">
    <name type="scientific">Undibacterium umbellatum</name>
    <dbReference type="NCBI Taxonomy" id="2762300"/>
    <lineage>
        <taxon>Bacteria</taxon>
        <taxon>Pseudomonadati</taxon>
        <taxon>Pseudomonadota</taxon>
        <taxon>Betaproteobacteria</taxon>
        <taxon>Burkholderiales</taxon>
        <taxon>Oxalobacteraceae</taxon>
        <taxon>Undibacterium</taxon>
    </lineage>
</organism>
<keyword evidence="13" id="KW-1185">Reference proteome</keyword>
<evidence type="ECO:0000256" key="8">
    <source>
        <dbReference type="ARBA" id="ARBA00022989"/>
    </source>
</evidence>
<evidence type="ECO:0000313" key="13">
    <source>
        <dbReference type="Proteomes" id="UP000646911"/>
    </source>
</evidence>
<keyword evidence="7 10" id="KW-0283">Flagellar rotation</keyword>
<sequence length="214" mass="23584">MSKDRSRASLLIEQLDFEAIDGSEPKKPDPALDFDFDGDAAEVVAAPLVKPNAPAGPARSTPPAPNRKTAALEKKSGKKSATSDRFGVYAALIVMLGFAILLAIFFYMRSVTANAAGLSYFELPQQVANLNGQVVRMQVTIQVRTEDKEWLFENRKVLSNVFQIEFAKIDPDDLHSEEGFDAVRAQLKSGLNQALKSDKIESVLINELLMQNRE</sequence>
<comment type="subcellular location">
    <subcellularLocation>
        <location evidence="10">Cell inner membrane</location>
    </subcellularLocation>
    <subcellularLocation>
        <location evidence="2">Cell membrane</location>
        <topology evidence="2">Single-pass membrane protein</topology>
    </subcellularLocation>
</comment>
<comment type="function">
    <text evidence="1 10">Controls the rotational direction of flagella during chemotaxis.</text>
</comment>
<keyword evidence="9 10" id="KW-0472">Membrane</keyword>
<keyword evidence="5 10" id="KW-0145">Chemotaxis</keyword>
<evidence type="ECO:0000256" key="9">
    <source>
        <dbReference type="ARBA" id="ARBA00023136"/>
    </source>
</evidence>
<keyword evidence="6 10" id="KW-0812">Transmembrane</keyword>
<dbReference type="EMBL" id="JACOFX010000002">
    <property type="protein sequence ID" value="MBC3907538.1"/>
    <property type="molecule type" value="Genomic_DNA"/>
</dbReference>
<dbReference type="Proteomes" id="UP000646911">
    <property type="component" value="Unassembled WGS sequence"/>
</dbReference>
<protein>
    <recommendedName>
        <fullName evidence="10">Flagellar protein FliL</fullName>
    </recommendedName>
</protein>
<comment type="similarity">
    <text evidence="3 10">Belongs to the FliL family.</text>
</comment>
<evidence type="ECO:0000256" key="10">
    <source>
        <dbReference type="RuleBase" id="RU364125"/>
    </source>
</evidence>
<reference evidence="12 13" key="1">
    <citation type="submission" date="2020-08" db="EMBL/GenBank/DDBJ databases">
        <title>Novel species isolated from subtropical streams in China.</title>
        <authorList>
            <person name="Lu H."/>
        </authorList>
    </citation>
    <scope>NUCLEOTIDE SEQUENCE [LARGE SCALE GENOMIC DNA]</scope>
    <source>
        <strain evidence="12 13">NL8W</strain>
    </source>
</reference>
<comment type="caution">
    <text evidence="12">The sequence shown here is derived from an EMBL/GenBank/DDBJ whole genome shotgun (WGS) entry which is preliminary data.</text>
</comment>
<proteinExistence type="inferred from homology"/>
<keyword evidence="12" id="KW-0282">Flagellum</keyword>
<feature type="region of interest" description="Disordered" evidence="11">
    <location>
        <begin position="49"/>
        <end position="77"/>
    </location>
</feature>
<accession>A0ABR6Z7B6</accession>
<keyword evidence="4" id="KW-1003">Cell membrane</keyword>
<evidence type="ECO:0000256" key="7">
    <source>
        <dbReference type="ARBA" id="ARBA00022779"/>
    </source>
</evidence>
<evidence type="ECO:0000256" key="5">
    <source>
        <dbReference type="ARBA" id="ARBA00022500"/>
    </source>
</evidence>
<name>A0ABR6Z7B6_9BURK</name>
<gene>
    <name evidence="12" type="ORF">H8L47_08170</name>
</gene>
<keyword evidence="12" id="KW-0966">Cell projection</keyword>
<evidence type="ECO:0000256" key="4">
    <source>
        <dbReference type="ARBA" id="ARBA00022475"/>
    </source>
</evidence>
<keyword evidence="8 10" id="KW-1133">Transmembrane helix</keyword>
<evidence type="ECO:0000313" key="12">
    <source>
        <dbReference type="EMBL" id="MBC3907538.1"/>
    </source>
</evidence>
<evidence type="ECO:0000256" key="6">
    <source>
        <dbReference type="ARBA" id="ARBA00022692"/>
    </source>
</evidence>
<keyword evidence="12" id="KW-0969">Cilium</keyword>
<dbReference type="InterPro" id="IPR005503">
    <property type="entry name" value="FliL"/>
</dbReference>
<keyword evidence="10" id="KW-0997">Cell inner membrane</keyword>
<evidence type="ECO:0000256" key="11">
    <source>
        <dbReference type="SAM" id="MobiDB-lite"/>
    </source>
</evidence>
<evidence type="ECO:0000256" key="2">
    <source>
        <dbReference type="ARBA" id="ARBA00004162"/>
    </source>
</evidence>
<evidence type="ECO:0000256" key="1">
    <source>
        <dbReference type="ARBA" id="ARBA00002254"/>
    </source>
</evidence>
<feature type="transmembrane region" description="Helical" evidence="10">
    <location>
        <begin position="86"/>
        <end position="108"/>
    </location>
</feature>
<evidence type="ECO:0000256" key="3">
    <source>
        <dbReference type="ARBA" id="ARBA00008281"/>
    </source>
</evidence>